<organism evidence="1 2">
    <name type="scientific">Mycena belliarum</name>
    <dbReference type="NCBI Taxonomy" id="1033014"/>
    <lineage>
        <taxon>Eukaryota</taxon>
        <taxon>Fungi</taxon>
        <taxon>Dikarya</taxon>
        <taxon>Basidiomycota</taxon>
        <taxon>Agaricomycotina</taxon>
        <taxon>Agaricomycetes</taxon>
        <taxon>Agaricomycetidae</taxon>
        <taxon>Agaricales</taxon>
        <taxon>Marasmiineae</taxon>
        <taxon>Mycenaceae</taxon>
        <taxon>Mycena</taxon>
    </lineage>
</organism>
<evidence type="ECO:0000313" key="2">
    <source>
        <dbReference type="Proteomes" id="UP001222325"/>
    </source>
</evidence>
<proteinExistence type="predicted"/>
<dbReference type="EMBL" id="JARJCN010000148">
    <property type="protein sequence ID" value="KAJ7068871.1"/>
    <property type="molecule type" value="Genomic_DNA"/>
</dbReference>
<sequence>MPRQRACLRTTRAAGLPQRTRTPIVAAGHRHQGPLRTSGRRPTAHGIVVALIKDTSVKVAPVKVKVDTSITGTVHNEKYDPNFRQFSSLPVPLEKHSQGADAAPYKVFYETKLAQKGGSRDALVNYANFVSGAGPSRAAGDTLCEVGGDVSRASLPKLEAVMRRIAQLAANPSGARRSIRSGTPGKWH</sequence>
<keyword evidence="2" id="KW-1185">Reference proteome</keyword>
<protein>
    <submittedName>
        <fullName evidence="1">Uncharacterized protein</fullName>
    </submittedName>
</protein>
<name>A0AAD6XDR5_9AGAR</name>
<evidence type="ECO:0000313" key="1">
    <source>
        <dbReference type="EMBL" id="KAJ7068871.1"/>
    </source>
</evidence>
<reference evidence="1" key="1">
    <citation type="submission" date="2023-03" db="EMBL/GenBank/DDBJ databases">
        <title>Massive genome expansion in bonnet fungi (Mycena s.s.) driven by repeated elements and novel gene families across ecological guilds.</title>
        <authorList>
            <consortium name="Lawrence Berkeley National Laboratory"/>
            <person name="Harder C.B."/>
            <person name="Miyauchi S."/>
            <person name="Viragh M."/>
            <person name="Kuo A."/>
            <person name="Thoen E."/>
            <person name="Andreopoulos B."/>
            <person name="Lu D."/>
            <person name="Skrede I."/>
            <person name="Drula E."/>
            <person name="Henrissat B."/>
            <person name="Morin E."/>
            <person name="Kohler A."/>
            <person name="Barry K."/>
            <person name="LaButti K."/>
            <person name="Morin E."/>
            <person name="Salamov A."/>
            <person name="Lipzen A."/>
            <person name="Mereny Z."/>
            <person name="Hegedus B."/>
            <person name="Baldrian P."/>
            <person name="Stursova M."/>
            <person name="Weitz H."/>
            <person name="Taylor A."/>
            <person name="Grigoriev I.V."/>
            <person name="Nagy L.G."/>
            <person name="Martin F."/>
            <person name="Kauserud H."/>
        </authorList>
    </citation>
    <scope>NUCLEOTIDE SEQUENCE</scope>
    <source>
        <strain evidence="1">CBHHK173m</strain>
    </source>
</reference>
<gene>
    <name evidence="1" type="ORF">B0H15DRAFT_807422</name>
</gene>
<comment type="caution">
    <text evidence="1">The sequence shown here is derived from an EMBL/GenBank/DDBJ whole genome shotgun (WGS) entry which is preliminary data.</text>
</comment>
<accession>A0AAD6XDR5</accession>
<dbReference type="Proteomes" id="UP001222325">
    <property type="component" value="Unassembled WGS sequence"/>
</dbReference>
<dbReference type="AlphaFoldDB" id="A0AAD6XDR5"/>